<dbReference type="Gene3D" id="3.40.50.10320">
    <property type="entry name" value="LmbE-like"/>
    <property type="match status" value="1"/>
</dbReference>
<proteinExistence type="predicted"/>
<dbReference type="Pfam" id="PF02585">
    <property type="entry name" value="PIG-L"/>
    <property type="match status" value="1"/>
</dbReference>
<protein>
    <recommendedName>
        <fullName evidence="2">LmbE family protein</fullName>
    </recommendedName>
</protein>
<sequence>MSEAIKGRVGTPLPLPRWGGRMAIVSPHLDDAVLSLGASTRAATRLGTSVDVLTIFSGDPTSTTPSDQHNRHAGFRTAGEAARARRVEDEKACRLVGARALWLPFADDANETPAADDEIVEALVERLDGYDSVLLPGFPLRHPDHRRVSRLALQALSPGAYVGLYVEQPYASWRVLSHMAITKQAPPAVDLEEIGLTVDPAGPWLASRCSPSDWAAKAAASGAYVSQMSVLRRAPRARILAYELLRGGERVLWCSIR</sequence>
<dbReference type="SUPFAM" id="SSF102588">
    <property type="entry name" value="LmbE-like"/>
    <property type="match status" value="1"/>
</dbReference>
<dbReference type="GO" id="GO:0016137">
    <property type="term" value="P:glycoside metabolic process"/>
    <property type="evidence" value="ECO:0007669"/>
    <property type="project" value="UniProtKB-ARBA"/>
</dbReference>
<reference evidence="1" key="1">
    <citation type="submission" date="2020-02" db="EMBL/GenBank/DDBJ databases">
        <authorList>
            <person name="Meier V. D."/>
        </authorList>
    </citation>
    <scope>NUCLEOTIDE SEQUENCE</scope>
    <source>
        <strain evidence="1">AVDCRST_MAG38</strain>
    </source>
</reference>
<name>A0A6J4R7T4_9ACTN</name>
<accession>A0A6J4R7T4</accession>
<organism evidence="1">
    <name type="scientific">uncultured Solirubrobacteraceae bacterium</name>
    <dbReference type="NCBI Taxonomy" id="1162706"/>
    <lineage>
        <taxon>Bacteria</taxon>
        <taxon>Bacillati</taxon>
        <taxon>Actinomycetota</taxon>
        <taxon>Thermoleophilia</taxon>
        <taxon>Solirubrobacterales</taxon>
        <taxon>Solirubrobacteraceae</taxon>
        <taxon>environmental samples</taxon>
    </lineage>
</organism>
<dbReference type="InterPro" id="IPR003737">
    <property type="entry name" value="GlcNAc_PI_deacetylase-related"/>
</dbReference>
<dbReference type="AlphaFoldDB" id="A0A6J4R7T4"/>
<evidence type="ECO:0000313" key="1">
    <source>
        <dbReference type="EMBL" id="CAA9465199.1"/>
    </source>
</evidence>
<dbReference type="InterPro" id="IPR024078">
    <property type="entry name" value="LmbE-like_dom_sf"/>
</dbReference>
<evidence type="ECO:0008006" key="2">
    <source>
        <dbReference type="Google" id="ProtNLM"/>
    </source>
</evidence>
<dbReference type="EMBL" id="CADCVJ010000040">
    <property type="protein sequence ID" value="CAA9465199.1"/>
    <property type="molecule type" value="Genomic_DNA"/>
</dbReference>
<gene>
    <name evidence="1" type="ORF">AVDCRST_MAG38-774</name>
</gene>